<dbReference type="InterPro" id="IPR032578">
    <property type="entry name" value="DUF4919"/>
</dbReference>
<accession>A0ABW4HC01</accession>
<comment type="caution">
    <text evidence="1">The sequence shown here is derived from an EMBL/GenBank/DDBJ whole genome shotgun (WGS) entry which is preliminary data.</text>
</comment>
<dbReference type="Pfam" id="PF16266">
    <property type="entry name" value="DUF4919"/>
    <property type="match status" value="1"/>
</dbReference>
<dbReference type="Proteomes" id="UP001597138">
    <property type="component" value="Unassembled WGS sequence"/>
</dbReference>
<dbReference type="EMBL" id="JBHUDZ010000007">
    <property type="protein sequence ID" value="MFD1602434.1"/>
    <property type="molecule type" value="Genomic_DNA"/>
</dbReference>
<proteinExistence type="predicted"/>
<organism evidence="1 2">
    <name type="scientific">Flavobacterium artemisiae</name>
    <dbReference type="NCBI Taxonomy" id="2126556"/>
    <lineage>
        <taxon>Bacteria</taxon>
        <taxon>Pseudomonadati</taxon>
        <taxon>Bacteroidota</taxon>
        <taxon>Flavobacteriia</taxon>
        <taxon>Flavobacteriales</taxon>
        <taxon>Flavobacteriaceae</taxon>
        <taxon>Flavobacterium</taxon>
    </lineage>
</organism>
<name>A0ABW4HC01_9FLAO</name>
<gene>
    <name evidence="1" type="ORF">ACFSC2_06735</name>
</gene>
<reference evidence="2" key="1">
    <citation type="journal article" date="2019" name="Int. J. Syst. Evol. Microbiol.">
        <title>The Global Catalogue of Microorganisms (GCM) 10K type strain sequencing project: providing services to taxonomists for standard genome sequencing and annotation.</title>
        <authorList>
            <consortium name="The Broad Institute Genomics Platform"/>
            <consortium name="The Broad Institute Genome Sequencing Center for Infectious Disease"/>
            <person name="Wu L."/>
            <person name="Ma J."/>
        </authorList>
    </citation>
    <scope>NUCLEOTIDE SEQUENCE [LARGE SCALE GENOMIC DNA]</scope>
    <source>
        <strain evidence="2">CCUG 70865</strain>
    </source>
</reference>
<protein>
    <submittedName>
        <fullName evidence="1">DUF4919 domain-containing protein</fullName>
    </submittedName>
</protein>
<dbReference type="RefSeq" id="WP_379817085.1">
    <property type="nucleotide sequence ID" value="NZ_JBHUDZ010000007.1"/>
</dbReference>
<keyword evidence="2" id="KW-1185">Reference proteome</keyword>
<evidence type="ECO:0000313" key="2">
    <source>
        <dbReference type="Proteomes" id="UP001597138"/>
    </source>
</evidence>
<evidence type="ECO:0000313" key="1">
    <source>
        <dbReference type="EMBL" id="MFD1602434.1"/>
    </source>
</evidence>
<sequence length="226" mass="26556">MLKQIILLLFLLLGITISAQETSFIAPDYKAIEKEISNKKSTYYYPKLMERLIKNDTLLTHDEFRHLYFGYFFQPKYNAFWQSPDEKKLREFYNKDTLGVADYDEIIKLANHSLSDFPFDLKQLNYLAYIYHLKGDEEAAKTASYKFHNIMNVIFSSGDGKQCETGFHVLLVEHEYVMLNLFDIKSNSQSLVDNCDYLGFEKGKYKVDGIYFNIEKMLENESKSLK</sequence>